<sequence length="89" mass="9910">MSYRITPTQYFFGLPLPLRISPTANLSHRLTGAQHISSAHAQTISVSFPSSCLPQRPLTFSRITSFLILSLLVCPHIQRNILISAICIF</sequence>
<protein>
    <submittedName>
        <fullName evidence="1">Putative ovule protein</fullName>
    </submittedName>
</protein>
<dbReference type="EMBL" id="GEDG01013867">
    <property type="protein sequence ID" value="JAP24913.1"/>
    <property type="molecule type" value="Transcribed_RNA"/>
</dbReference>
<organism evidence="1">
    <name type="scientific">Solanum chacoense</name>
    <name type="common">Chaco potato</name>
    <dbReference type="NCBI Taxonomy" id="4108"/>
    <lineage>
        <taxon>Eukaryota</taxon>
        <taxon>Viridiplantae</taxon>
        <taxon>Streptophyta</taxon>
        <taxon>Embryophyta</taxon>
        <taxon>Tracheophyta</taxon>
        <taxon>Spermatophyta</taxon>
        <taxon>Magnoliopsida</taxon>
        <taxon>eudicotyledons</taxon>
        <taxon>Gunneridae</taxon>
        <taxon>Pentapetalae</taxon>
        <taxon>asterids</taxon>
        <taxon>lamiids</taxon>
        <taxon>Solanales</taxon>
        <taxon>Solanaceae</taxon>
        <taxon>Solanoideae</taxon>
        <taxon>Solaneae</taxon>
        <taxon>Solanum</taxon>
    </lineage>
</organism>
<reference evidence="1" key="1">
    <citation type="submission" date="2015-12" db="EMBL/GenBank/DDBJ databases">
        <title>Gene expression during late stages of embryo sac development: a critical building block for successful pollen-pistil interactions.</title>
        <authorList>
            <person name="Liu Y."/>
            <person name="Joly V."/>
            <person name="Sabar M."/>
            <person name="Matton D.P."/>
        </authorList>
    </citation>
    <scope>NUCLEOTIDE SEQUENCE</scope>
</reference>
<dbReference type="AlphaFoldDB" id="A0A0V0HX20"/>
<proteinExistence type="predicted"/>
<name>A0A0V0HX20_SOLCH</name>
<accession>A0A0V0HX20</accession>
<evidence type="ECO:0000313" key="1">
    <source>
        <dbReference type="EMBL" id="JAP24913.1"/>
    </source>
</evidence>